<dbReference type="GO" id="GO:0006935">
    <property type="term" value="P:chemotaxis"/>
    <property type="evidence" value="ECO:0007669"/>
    <property type="project" value="UniProtKB-UniRule"/>
</dbReference>
<dbReference type="InterPro" id="IPR011324">
    <property type="entry name" value="Cytotoxic_necrot_fac-like_cat"/>
</dbReference>
<dbReference type="EC" id="3.5.1.44" evidence="3"/>
<dbReference type="InterPro" id="IPR038592">
    <property type="entry name" value="CheD-like_sf"/>
</dbReference>
<dbReference type="EMBL" id="QOKZ01000012">
    <property type="protein sequence ID" value="RMC31334.1"/>
    <property type="molecule type" value="Genomic_DNA"/>
</dbReference>
<gene>
    <name evidence="3" type="primary">cheD</name>
    <name evidence="4" type="ORF">C9E81_20580</name>
</gene>
<dbReference type="Gene3D" id="3.30.1330.200">
    <property type="match status" value="1"/>
</dbReference>
<reference evidence="4 5" key="1">
    <citation type="submission" date="2018-07" db="EMBL/GenBank/DDBJ databases">
        <authorList>
            <person name="Zhang Y."/>
            <person name="Wang L."/>
            <person name="Ma S."/>
        </authorList>
    </citation>
    <scope>NUCLEOTIDE SEQUENCE [LARGE SCALE GENOMIC DNA]</scope>
    <source>
        <strain evidence="4 5">4-2</strain>
    </source>
</reference>
<protein>
    <recommendedName>
        <fullName evidence="3">Probable chemoreceptor glutamine deamidase CheD</fullName>
        <ecNumber evidence="3">3.5.1.44</ecNumber>
    </recommendedName>
</protein>
<evidence type="ECO:0000313" key="5">
    <source>
        <dbReference type="Proteomes" id="UP000273516"/>
    </source>
</evidence>
<dbReference type="HAMAP" id="MF_01440">
    <property type="entry name" value="CheD"/>
    <property type="match status" value="1"/>
</dbReference>
<name>A0A3M0M4H9_9RHOB</name>
<keyword evidence="5" id="KW-1185">Reference proteome</keyword>
<comment type="function">
    <text evidence="3">Probably deamidates glutamine residues to glutamate on methyl-accepting chemotaxis receptors (MCPs), playing an important role in chemotaxis.</text>
</comment>
<dbReference type="Proteomes" id="UP000273516">
    <property type="component" value="Unassembled WGS sequence"/>
</dbReference>
<keyword evidence="1 3" id="KW-0145">Chemotaxis</keyword>
<dbReference type="RefSeq" id="WP_122114236.1">
    <property type="nucleotide sequence ID" value="NZ_QOKZ01000012.1"/>
</dbReference>
<organism evidence="4 5">
    <name type="scientific">Paracoccus alkanivorans</name>
    <dbReference type="NCBI Taxonomy" id="2116655"/>
    <lineage>
        <taxon>Bacteria</taxon>
        <taxon>Pseudomonadati</taxon>
        <taxon>Pseudomonadota</taxon>
        <taxon>Alphaproteobacteria</taxon>
        <taxon>Rhodobacterales</taxon>
        <taxon>Paracoccaceae</taxon>
        <taxon>Paracoccus</taxon>
    </lineage>
</organism>
<dbReference type="SUPFAM" id="SSF64438">
    <property type="entry name" value="CNF1/YfiH-like putative cysteine hydrolases"/>
    <property type="match status" value="1"/>
</dbReference>
<comment type="catalytic activity">
    <reaction evidence="3">
        <text>L-glutaminyl-[protein] + H2O = L-glutamyl-[protein] + NH4(+)</text>
        <dbReference type="Rhea" id="RHEA:16441"/>
        <dbReference type="Rhea" id="RHEA-COMP:10207"/>
        <dbReference type="Rhea" id="RHEA-COMP:10208"/>
        <dbReference type="ChEBI" id="CHEBI:15377"/>
        <dbReference type="ChEBI" id="CHEBI:28938"/>
        <dbReference type="ChEBI" id="CHEBI:29973"/>
        <dbReference type="ChEBI" id="CHEBI:30011"/>
        <dbReference type="EC" id="3.5.1.44"/>
    </reaction>
</comment>
<dbReference type="CDD" id="cd16352">
    <property type="entry name" value="CheD"/>
    <property type="match status" value="1"/>
</dbReference>
<evidence type="ECO:0000256" key="2">
    <source>
        <dbReference type="ARBA" id="ARBA00022801"/>
    </source>
</evidence>
<dbReference type="OrthoDB" id="9807202at2"/>
<dbReference type="PANTHER" id="PTHR35147">
    <property type="entry name" value="CHEMORECEPTOR GLUTAMINE DEAMIDASE CHED-RELATED"/>
    <property type="match status" value="1"/>
</dbReference>
<accession>A0A3M0M4H9</accession>
<evidence type="ECO:0000313" key="4">
    <source>
        <dbReference type="EMBL" id="RMC31334.1"/>
    </source>
</evidence>
<dbReference type="InterPro" id="IPR005659">
    <property type="entry name" value="Chemorcpt_Glu_NH3ase_CheD"/>
</dbReference>
<keyword evidence="2 3" id="KW-0378">Hydrolase</keyword>
<dbReference type="Pfam" id="PF03975">
    <property type="entry name" value="CheD"/>
    <property type="match status" value="1"/>
</dbReference>
<dbReference type="AlphaFoldDB" id="A0A3M0M4H9"/>
<evidence type="ECO:0000256" key="1">
    <source>
        <dbReference type="ARBA" id="ARBA00022500"/>
    </source>
</evidence>
<sequence length="176" mass="19200">MTIAAAQLVHVVQGEHAISDHPDTVITTVLGSCVSACLYDPERGIGGMNHFLLPNTGPTRSDIRYAAAAMEVLVNGLMRRGAVRARLRAKLFGGAHVLTGLPDIGQLNAQAACRFLENEGIRLVKGDLGGRQARRIHFWPVIGRVQLRFLREAQAPRRETPTLPKSGEIELFYGEP</sequence>
<evidence type="ECO:0000256" key="3">
    <source>
        <dbReference type="HAMAP-Rule" id="MF_01440"/>
    </source>
</evidence>
<comment type="similarity">
    <text evidence="3">Belongs to the CheD family.</text>
</comment>
<dbReference type="PANTHER" id="PTHR35147:SF3">
    <property type="entry name" value="CHEMORECEPTOR GLUTAMINE DEAMIDASE CHED 1-RELATED"/>
    <property type="match status" value="1"/>
</dbReference>
<proteinExistence type="inferred from homology"/>
<dbReference type="GO" id="GO:0050568">
    <property type="term" value="F:protein-glutamine glutaminase activity"/>
    <property type="evidence" value="ECO:0007669"/>
    <property type="project" value="UniProtKB-UniRule"/>
</dbReference>
<comment type="caution">
    <text evidence="4">The sequence shown here is derived from an EMBL/GenBank/DDBJ whole genome shotgun (WGS) entry which is preliminary data.</text>
</comment>